<evidence type="ECO:0000313" key="5">
    <source>
        <dbReference type="Proteomes" id="UP000287022"/>
    </source>
</evidence>
<dbReference type="PANTHER" id="PTHR43798">
    <property type="entry name" value="MONOACYLGLYCEROL LIPASE"/>
    <property type="match status" value="1"/>
</dbReference>
<dbReference type="EMBL" id="PIQE01000001">
    <property type="protein sequence ID" value="RUO74191.1"/>
    <property type="molecule type" value="Genomic_DNA"/>
</dbReference>
<keyword evidence="5" id="KW-1185">Reference proteome</keyword>
<keyword evidence="2 4" id="KW-0378">Hydrolase</keyword>
<dbReference type="Proteomes" id="UP000287022">
    <property type="component" value="Unassembled WGS sequence"/>
</dbReference>
<name>A0A432Z8P3_9GAMM</name>
<dbReference type="STRING" id="1122124.GCA_000423165_00957"/>
<dbReference type="InterPro" id="IPR000073">
    <property type="entry name" value="AB_hydrolase_1"/>
</dbReference>
<dbReference type="GO" id="GO:0016787">
    <property type="term" value="F:hydrolase activity"/>
    <property type="evidence" value="ECO:0007669"/>
    <property type="project" value="UniProtKB-KW"/>
</dbReference>
<comment type="caution">
    <text evidence="4">The sequence shown here is derived from an EMBL/GenBank/DDBJ whole genome shotgun (WGS) entry which is preliminary data.</text>
</comment>
<dbReference type="RefSeq" id="WP_034728017.1">
    <property type="nucleotide sequence ID" value="NZ_PIQE01000001.1"/>
</dbReference>
<reference evidence="5" key="1">
    <citation type="journal article" date="2018" name="Front. Microbiol.">
        <title>Genome-Based Analysis Reveals the Taxonomy and Diversity of the Family Idiomarinaceae.</title>
        <authorList>
            <person name="Liu Y."/>
            <person name="Lai Q."/>
            <person name="Shao Z."/>
        </authorList>
    </citation>
    <scope>NUCLEOTIDE SEQUENCE [LARGE SCALE GENOMIC DNA]</scope>
    <source>
        <strain evidence="5">c121</strain>
    </source>
</reference>
<gene>
    <name evidence="4" type="ORF">CWI80_02215</name>
</gene>
<dbReference type="AlphaFoldDB" id="A0A432Z8P3"/>
<protein>
    <submittedName>
        <fullName evidence="4">Alpha/beta hydrolase</fullName>
    </submittedName>
</protein>
<dbReference type="GO" id="GO:0016020">
    <property type="term" value="C:membrane"/>
    <property type="evidence" value="ECO:0007669"/>
    <property type="project" value="TreeGrafter"/>
</dbReference>
<dbReference type="Gene3D" id="3.40.50.1820">
    <property type="entry name" value="alpha/beta hydrolase"/>
    <property type="match status" value="1"/>
</dbReference>
<proteinExistence type="inferred from homology"/>
<dbReference type="InterPro" id="IPR029058">
    <property type="entry name" value="AB_hydrolase_fold"/>
</dbReference>
<sequence>MTSHSYLQAQQVAEPVSFQLNWGALAGLRWGNPQGQVILALHGWLDNAHSFLPIAQHFIDSELQSTHQLVALDWAGHGHSDHRPTGNYYPFLDYVYDMVQLCEQQQWSKVSVLAHSMGGFVANLWAGIEPERIERLLAIEAFGLLTSPESAVLDDIRQGFRSRLRQQGKRRPHYTDLNSAVLAREQAGDFSTAIAALLVERGIEQLAPNDFRFRADGQLRCRSVMRMSPQQIATILQAIRCPYTLLIGSQGHRQRLEQALSTWRTAVPQLQVMDIAGGHHAHMESPDAAWRQFCALLATENG</sequence>
<evidence type="ECO:0000256" key="2">
    <source>
        <dbReference type="ARBA" id="ARBA00022801"/>
    </source>
</evidence>
<evidence type="ECO:0000259" key="3">
    <source>
        <dbReference type="Pfam" id="PF00561"/>
    </source>
</evidence>
<evidence type="ECO:0000256" key="1">
    <source>
        <dbReference type="ARBA" id="ARBA00008645"/>
    </source>
</evidence>
<dbReference type="Pfam" id="PF00561">
    <property type="entry name" value="Abhydrolase_1"/>
    <property type="match status" value="1"/>
</dbReference>
<dbReference type="PANTHER" id="PTHR43798:SF14">
    <property type="entry name" value="SERINE HYDROLASE-LIKE PROTEIN DDB_G0286239"/>
    <property type="match status" value="1"/>
</dbReference>
<feature type="domain" description="AB hydrolase-1" evidence="3">
    <location>
        <begin position="37"/>
        <end position="286"/>
    </location>
</feature>
<accession>A0A432Z8P3</accession>
<organism evidence="4 5">
    <name type="scientific">Pseudidiomarina sediminum</name>
    <dbReference type="NCBI Taxonomy" id="431675"/>
    <lineage>
        <taxon>Bacteria</taxon>
        <taxon>Pseudomonadati</taxon>
        <taxon>Pseudomonadota</taxon>
        <taxon>Gammaproteobacteria</taxon>
        <taxon>Alteromonadales</taxon>
        <taxon>Idiomarinaceae</taxon>
        <taxon>Pseudidiomarina</taxon>
    </lineage>
</organism>
<evidence type="ECO:0000313" key="4">
    <source>
        <dbReference type="EMBL" id="RUO74191.1"/>
    </source>
</evidence>
<dbReference type="SUPFAM" id="SSF53474">
    <property type="entry name" value="alpha/beta-Hydrolases"/>
    <property type="match status" value="1"/>
</dbReference>
<comment type="similarity">
    <text evidence="1">Belongs to the AB hydrolase superfamily.</text>
</comment>
<dbReference type="InterPro" id="IPR050266">
    <property type="entry name" value="AB_hydrolase_sf"/>
</dbReference>